<evidence type="ECO:0000256" key="1">
    <source>
        <dbReference type="SAM" id="Coils"/>
    </source>
</evidence>
<name>D2PTV7_KRIFD</name>
<feature type="coiled-coil region" evidence="1">
    <location>
        <begin position="94"/>
        <end position="153"/>
    </location>
</feature>
<reference evidence="2 3" key="2">
    <citation type="journal article" date="2010" name="Stand. Genomic Sci.">
        <title>Complete genome sequence of Kribbella flavida type strain (IFO 14399).</title>
        <authorList>
            <person name="Pukall R."/>
            <person name="Lapidus A."/>
            <person name="Glavina Del Rio T."/>
            <person name="Copeland A."/>
            <person name="Tice H."/>
            <person name="Cheng J.-F."/>
            <person name="Lucas S."/>
            <person name="Chen F."/>
            <person name="Nolan M."/>
            <person name="LaButti K."/>
            <person name="Pati A."/>
            <person name="Ivanova N."/>
            <person name="Mavrommatis K."/>
            <person name="Mikhailova N."/>
            <person name="Pitluck S."/>
            <person name="Bruce D."/>
            <person name="Goodwin L."/>
            <person name="Land M."/>
            <person name="Hauser L."/>
            <person name="Chang Y.-J."/>
            <person name="Jeffries C.D."/>
            <person name="Chen A."/>
            <person name="Palaniappan K."/>
            <person name="Chain P."/>
            <person name="Rohde M."/>
            <person name="Goeker M."/>
            <person name="Bristow J."/>
            <person name="Eisen J.A."/>
            <person name="Markowitz V."/>
            <person name="Hugenholtz P."/>
            <person name="Kyrpides N.C."/>
            <person name="Klenk H.-P."/>
            <person name="Brettin T."/>
        </authorList>
    </citation>
    <scope>NUCLEOTIDE SEQUENCE [LARGE SCALE GENOMIC DNA]</scope>
    <source>
        <strain evidence="3">DSM 17836 / JCM 10339 / NBRC 14399</strain>
    </source>
</reference>
<proteinExistence type="predicted"/>
<keyword evidence="3" id="KW-1185">Reference proteome</keyword>
<dbReference type="OrthoDB" id="3425023at2"/>
<dbReference type="KEGG" id="kfl:Kfla_4199"/>
<gene>
    <name evidence="2" type="ordered locus">Kfla_4199</name>
</gene>
<reference evidence="3" key="1">
    <citation type="submission" date="2009-09" db="EMBL/GenBank/DDBJ databases">
        <title>The complete genome of Kribbella flavida DSM 17836.</title>
        <authorList>
            <consortium name="US DOE Joint Genome Institute (JGI-PGF)"/>
            <person name="Lucas S."/>
            <person name="Copeland A."/>
            <person name="Lapidus A."/>
            <person name="Glavina del Rio T."/>
            <person name="Dalin E."/>
            <person name="Tice H."/>
            <person name="Bruce D."/>
            <person name="Goodwin L."/>
            <person name="Pitluck S."/>
            <person name="Kyrpides N."/>
            <person name="Mavromatis K."/>
            <person name="Ivanova N."/>
            <person name="Saunders E."/>
            <person name="Brettin T."/>
            <person name="Detter J.C."/>
            <person name="Han C."/>
            <person name="Larimer F."/>
            <person name="Land M."/>
            <person name="Hauser L."/>
            <person name="Markowitz V."/>
            <person name="Cheng J.-F."/>
            <person name="Hugenholtz P."/>
            <person name="Woyke T."/>
            <person name="Wu D."/>
            <person name="Pukall R."/>
            <person name="Klenk H.-P."/>
            <person name="Eisen J.A."/>
        </authorList>
    </citation>
    <scope>NUCLEOTIDE SEQUENCE [LARGE SCALE GENOMIC DNA]</scope>
    <source>
        <strain evidence="3">DSM 17836 / JCM 10339 / NBRC 14399</strain>
    </source>
</reference>
<dbReference type="EMBL" id="CP001736">
    <property type="protein sequence ID" value="ADB33240.1"/>
    <property type="molecule type" value="Genomic_DNA"/>
</dbReference>
<dbReference type="RefSeq" id="WP_012921794.1">
    <property type="nucleotide sequence ID" value="NC_013729.1"/>
</dbReference>
<accession>D2PTV7</accession>
<dbReference type="AlphaFoldDB" id="D2PTV7"/>
<dbReference type="HOGENOM" id="CLU_1560934_0_0_11"/>
<organism evidence="2 3">
    <name type="scientific">Kribbella flavida (strain DSM 17836 / JCM 10339 / NBRC 14399)</name>
    <dbReference type="NCBI Taxonomy" id="479435"/>
    <lineage>
        <taxon>Bacteria</taxon>
        <taxon>Bacillati</taxon>
        <taxon>Actinomycetota</taxon>
        <taxon>Actinomycetes</taxon>
        <taxon>Propionibacteriales</taxon>
        <taxon>Kribbellaceae</taxon>
        <taxon>Kribbella</taxon>
    </lineage>
</organism>
<dbReference type="Proteomes" id="UP000007967">
    <property type="component" value="Chromosome"/>
</dbReference>
<evidence type="ECO:0000313" key="2">
    <source>
        <dbReference type="EMBL" id="ADB33240.1"/>
    </source>
</evidence>
<evidence type="ECO:0000313" key="3">
    <source>
        <dbReference type="Proteomes" id="UP000007967"/>
    </source>
</evidence>
<sequence length="171" mass="18123">MAAWGLVTALAVGLLPDGAASWVSGGLGVIGLWIFALVMMVESTGSVESTAAYGYHGKYLHAKDWDADAQRLMLRAQAAVRAVRDAEVSKDGLLDDIRNDVVRAEAALQEALRDDGYVAVLACTATIDQSRLVERLSEEAVELKQQLTKSVAAALETGRALDLPINDGPAT</sequence>
<protein>
    <submittedName>
        <fullName evidence="2">Uncharacterized protein</fullName>
    </submittedName>
</protein>
<keyword evidence="1" id="KW-0175">Coiled coil</keyword>